<dbReference type="RefSeq" id="WP_006557004.1">
    <property type="nucleotide sequence ID" value="NZ_JH992939.1"/>
</dbReference>
<name>K9CZI0_9FIRM</name>
<dbReference type="OrthoDB" id="9946583at2"/>
<dbReference type="STRING" id="883156.HMPREF9282_02120"/>
<evidence type="ECO:0000313" key="1">
    <source>
        <dbReference type="EMBL" id="EKU77403.1"/>
    </source>
</evidence>
<protein>
    <submittedName>
        <fullName evidence="1">Uncharacterized protein</fullName>
    </submittedName>
</protein>
<organism evidence="1 2">
    <name type="scientific">Veillonella seminalis ACS-216-V-Col6b</name>
    <dbReference type="NCBI Taxonomy" id="883156"/>
    <lineage>
        <taxon>Bacteria</taxon>
        <taxon>Bacillati</taxon>
        <taxon>Bacillota</taxon>
        <taxon>Negativicutes</taxon>
        <taxon>Veillonellales</taxon>
        <taxon>Veillonellaceae</taxon>
        <taxon>Veillonella</taxon>
    </lineage>
</organism>
<dbReference type="Proteomes" id="UP000009891">
    <property type="component" value="Unassembled WGS sequence"/>
</dbReference>
<comment type="caution">
    <text evidence="1">The sequence shown here is derived from an EMBL/GenBank/DDBJ whole genome shotgun (WGS) entry which is preliminary data.</text>
</comment>
<dbReference type="AlphaFoldDB" id="K9CZI0"/>
<evidence type="ECO:0000313" key="2">
    <source>
        <dbReference type="Proteomes" id="UP000009891"/>
    </source>
</evidence>
<keyword evidence="2" id="KW-1185">Reference proteome</keyword>
<reference evidence="1 2" key="1">
    <citation type="submission" date="2012-09" db="EMBL/GenBank/DDBJ databases">
        <title>The Genome Sequence of Veillonella ratti ACS-216-V-COL6B.</title>
        <authorList>
            <consortium name="The Broad Institute Genome Sequencing Platform"/>
            <person name="Earl A."/>
            <person name="Ward D."/>
            <person name="Feldgarden M."/>
            <person name="Gevers D."/>
            <person name="Saerens B."/>
            <person name="Vaneechoutte M."/>
            <person name="Walker B."/>
            <person name="Young S.K."/>
            <person name="Zeng Q."/>
            <person name="Gargeya S."/>
            <person name="Fitzgerald M."/>
            <person name="Haas B."/>
            <person name="Abouelleil A."/>
            <person name="Alvarado L."/>
            <person name="Arachchi H.M."/>
            <person name="Berlin A."/>
            <person name="Chapman S.B."/>
            <person name="Goldberg J."/>
            <person name="Griggs A."/>
            <person name="Gujja S."/>
            <person name="Hansen M."/>
            <person name="Howarth C."/>
            <person name="Imamovic A."/>
            <person name="Larimer J."/>
            <person name="McCowen C."/>
            <person name="Montmayeur A."/>
            <person name="Murphy C."/>
            <person name="Neiman D."/>
            <person name="Pearson M."/>
            <person name="Priest M."/>
            <person name="Roberts A."/>
            <person name="Saif S."/>
            <person name="Shea T."/>
            <person name="Sisk P."/>
            <person name="Sykes S."/>
            <person name="Wortman J."/>
            <person name="Nusbaum C."/>
            <person name="Birren B."/>
        </authorList>
    </citation>
    <scope>NUCLEOTIDE SEQUENCE [LARGE SCALE GENOMIC DNA]</scope>
    <source>
        <strain evidence="1 2">ACS-216-V-Col6b</strain>
    </source>
</reference>
<dbReference type="HOGENOM" id="CLU_2371921_0_0_9"/>
<gene>
    <name evidence="1" type="ORF">HMPREF9282_02120</name>
</gene>
<dbReference type="EMBL" id="AHAF01000023">
    <property type="protein sequence ID" value="EKU77403.1"/>
    <property type="molecule type" value="Genomic_DNA"/>
</dbReference>
<sequence length="96" mass="11506">MAWKPKISISQIVENNISIRYDKFPILEFVCLIKSRKPLGNKKQYVIEFFREITPENREKFRIAQKISKADMDYLYNQVKDIPAIKYLKGKSTYER</sequence>
<proteinExistence type="predicted"/>
<accession>K9CZI0</accession>